<dbReference type="InterPro" id="IPR010640">
    <property type="entry name" value="Low_temperature_requirement_A"/>
</dbReference>
<dbReference type="RefSeq" id="WP_074318506.1">
    <property type="nucleotide sequence ID" value="NZ_FSQT01000002.1"/>
</dbReference>
<accession>A0A1N6BA11</accession>
<sequence length="393" mass="42201">MPVTGGPRRPLTRMAQGPQRADLLELFFDLAFIASLTLTSQKMAAEQTWTGIGQALLALSTLWAVWVTTTLITDTYSPRNRPIPYLILGIMFGVMLMSAALPTAFRDHGLIFGGTWAAINLGRGLVLIRSLRRRQGQERSLRALVWNLVSGTLWVVGGLVADPGWRLVVWLAALAVDYIAFGFRFPIPGRAPLPQYQVAPEHLAERYQQIYILTLGELVLVSVLSLSHQPFTPGRIGAFGIAFLTAVVLWWSYAQGAGATLRDAIEASPHRSRLVQTNPYAHWLMVVGVVSTAAGIERIIAQPGERPGAPMTALILGGAGLFLFGRAVLEHEVYGRVPLSHVIGVVAAIALAPPAAHLAGLALGVAVALVLLAVAAAEFVRARHRPAPAPATP</sequence>
<name>A0A1N6BA11_9ACTN</name>
<feature type="transmembrane region" description="Helical" evidence="1">
    <location>
        <begin position="337"/>
        <end position="355"/>
    </location>
</feature>
<feature type="transmembrane region" description="Helical" evidence="1">
    <location>
        <begin position="361"/>
        <end position="380"/>
    </location>
</feature>
<keyword evidence="1" id="KW-0472">Membrane</keyword>
<keyword evidence="1" id="KW-1133">Transmembrane helix</keyword>
<gene>
    <name evidence="2" type="ORF">SAMN04489832_7003</name>
</gene>
<keyword evidence="1" id="KW-0812">Transmembrane</keyword>
<reference evidence="3" key="1">
    <citation type="submission" date="2016-12" db="EMBL/GenBank/DDBJ databases">
        <authorList>
            <person name="Varghese N."/>
            <person name="Submissions S."/>
        </authorList>
    </citation>
    <scope>NUCLEOTIDE SEQUENCE [LARGE SCALE GENOMIC DNA]</scope>
    <source>
        <strain evidence="3">DSM 45599</strain>
    </source>
</reference>
<feature type="transmembrane region" description="Helical" evidence="1">
    <location>
        <begin position="143"/>
        <end position="161"/>
    </location>
</feature>
<dbReference type="Pfam" id="PF06772">
    <property type="entry name" value="LtrA"/>
    <property type="match status" value="1"/>
</dbReference>
<feature type="transmembrane region" description="Helical" evidence="1">
    <location>
        <begin position="280"/>
        <end position="301"/>
    </location>
</feature>
<feature type="transmembrane region" description="Helical" evidence="1">
    <location>
        <begin position="210"/>
        <end position="228"/>
    </location>
</feature>
<protein>
    <submittedName>
        <fullName evidence="2">Low temperature requirement protein LtrA</fullName>
    </submittedName>
</protein>
<feature type="transmembrane region" description="Helical" evidence="1">
    <location>
        <begin position="167"/>
        <end position="187"/>
    </location>
</feature>
<dbReference type="AlphaFoldDB" id="A0A1N6BA11"/>
<evidence type="ECO:0000313" key="3">
    <source>
        <dbReference type="Proteomes" id="UP000185124"/>
    </source>
</evidence>
<feature type="transmembrane region" description="Helical" evidence="1">
    <location>
        <begin position="307"/>
        <end position="325"/>
    </location>
</feature>
<dbReference type="PANTHER" id="PTHR36840:SF1">
    <property type="entry name" value="BLL5714 PROTEIN"/>
    <property type="match status" value="1"/>
</dbReference>
<proteinExistence type="predicted"/>
<feature type="transmembrane region" description="Helical" evidence="1">
    <location>
        <begin position="234"/>
        <end position="253"/>
    </location>
</feature>
<dbReference type="Proteomes" id="UP000185124">
    <property type="component" value="Unassembled WGS sequence"/>
</dbReference>
<evidence type="ECO:0000313" key="2">
    <source>
        <dbReference type="EMBL" id="SIN43096.1"/>
    </source>
</evidence>
<dbReference type="EMBL" id="FSQT01000002">
    <property type="protein sequence ID" value="SIN43096.1"/>
    <property type="molecule type" value="Genomic_DNA"/>
</dbReference>
<dbReference type="PANTHER" id="PTHR36840">
    <property type="entry name" value="BLL5714 PROTEIN"/>
    <property type="match status" value="1"/>
</dbReference>
<feature type="transmembrane region" description="Helical" evidence="1">
    <location>
        <begin position="111"/>
        <end position="131"/>
    </location>
</feature>
<feature type="transmembrane region" description="Helical" evidence="1">
    <location>
        <begin position="52"/>
        <end position="73"/>
    </location>
</feature>
<evidence type="ECO:0000256" key="1">
    <source>
        <dbReference type="SAM" id="Phobius"/>
    </source>
</evidence>
<keyword evidence="3" id="KW-1185">Reference proteome</keyword>
<dbReference type="OrthoDB" id="3366417at2"/>
<feature type="transmembrane region" description="Helical" evidence="1">
    <location>
        <begin position="85"/>
        <end position="105"/>
    </location>
</feature>
<organism evidence="2 3">
    <name type="scientific">Micromonospora cremea</name>
    <dbReference type="NCBI Taxonomy" id="709881"/>
    <lineage>
        <taxon>Bacteria</taxon>
        <taxon>Bacillati</taxon>
        <taxon>Actinomycetota</taxon>
        <taxon>Actinomycetes</taxon>
        <taxon>Micromonosporales</taxon>
        <taxon>Micromonosporaceae</taxon>
        <taxon>Micromonospora</taxon>
    </lineage>
</organism>
<feature type="transmembrane region" description="Helical" evidence="1">
    <location>
        <begin position="21"/>
        <end position="40"/>
    </location>
</feature>